<dbReference type="EMBL" id="CP034183">
    <property type="protein sequence ID" value="AZI43044.1"/>
    <property type="molecule type" value="Genomic_DNA"/>
</dbReference>
<gene>
    <name evidence="2" type="ORF">EHF33_10060</name>
</gene>
<proteinExistence type="predicted"/>
<protein>
    <submittedName>
        <fullName evidence="2">YqhA family protein</fullName>
    </submittedName>
</protein>
<feature type="transmembrane region" description="Helical" evidence="1">
    <location>
        <begin position="78"/>
        <end position="97"/>
    </location>
</feature>
<sequence length="185" mass="19846">MAAPNPKKTGLTSGNALFGFTRLIVEFGVLSSFLFSLVLFVNGTVRTVAVIWEALPHFADEKTGKSLLIAAIEQTDNLLIATALLIISLGLQSLFVGRVANLPAWLHIRTFDDLKQKLLGIVVVALAVKFFSVAIKWEQGEGQPILLFGLSVAAVMLAIGVYSSILARLGAHPHQVEGDVKPDAE</sequence>
<organism evidence="2 3">
    <name type="scientific">Deinococcus psychrotolerans</name>
    <dbReference type="NCBI Taxonomy" id="2489213"/>
    <lineage>
        <taxon>Bacteria</taxon>
        <taxon>Thermotogati</taxon>
        <taxon>Deinococcota</taxon>
        <taxon>Deinococci</taxon>
        <taxon>Deinococcales</taxon>
        <taxon>Deinococcaceae</taxon>
        <taxon>Deinococcus</taxon>
    </lineage>
</organism>
<dbReference type="Pfam" id="PF03350">
    <property type="entry name" value="UPF0114"/>
    <property type="match status" value="1"/>
</dbReference>
<dbReference type="RefSeq" id="WP_124870812.1">
    <property type="nucleotide sequence ID" value="NZ_CP034183.1"/>
</dbReference>
<evidence type="ECO:0000313" key="2">
    <source>
        <dbReference type="EMBL" id="AZI43044.1"/>
    </source>
</evidence>
<keyword evidence="3" id="KW-1185">Reference proteome</keyword>
<keyword evidence="1" id="KW-1133">Transmembrane helix</keyword>
<evidence type="ECO:0000256" key="1">
    <source>
        <dbReference type="SAM" id="Phobius"/>
    </source>
</evidence>
<dbReference type="OrthoDB" id="69787at2"/>
<feature type="transmembrane region" description="Helical" evidence="1">
    <location>
        <begin position="20"/>
        <end position="41"/>
    </location>
</feature>
<evidence type="ECO:0000313" key="3">
    <source>
        <dbReference type="Proteomes" id="UP000276417"/>
    </source>
</evidence>
<dbReference type="AlphaFoldDB" id="A0A3G8YKH8"/>
<accession>A0A3G8YKH8</accession>
<dbReference type="PIRSF" id="PIRSF026509">
    <property type="entry name" value="UCP026509"/>
    <property type="match status" value="1"/>
</dbReference>
<dbReference type="PANTHER" id="PTHR31721:SF4">
    <property type="entry name" value="OS06G0710300 PROTEIN"/>
    <property type="match status" value="1"/>
</dbReference>
<dbReference type="InterPro" id="IPR005134">
    <property type="entry name" value="UPF0114"/>
</dbReference>
<dbReference type="PANTHER" id="PTHR31721">
    <property type="entry name" value="OS06G0710300 PROTEIN"/>
    <property type="match status" value="1"/>
</dbReference>
<reference evidence="2 3" key="1">
    <citation type="submission" date="2018-11" db="EMBL/GenBank/DDBJ databases">
        <title>Deinococcus shelandsis sp. nov., isolated from South Shetland Islands soil of Antarctica.</title>
        <authorList>
            <person name="Tian J."/>
        </authorList>
    </citation>
    <scope>NUCLEOTIDE SEQUENCE [LARGE SCALE GENOMIC DNA]</scope>
    <source>
        <strain evidence="2 3">S14-83T</strain>
    </source>
</reference>
<dbReference type="KEGG" id="dph:EHF33_10060"/>
<keyword evidence="1" id="KW-0472">Membrane</keyword>
<feature type="transmembrane region" description="Helical" evidence="1">
    <location>
        <begin position="143"/>
        <end position="165"/>
    </location>
</feature>
<keyword evidence="1" id="KW-0812">Transmembrane</keyword>
<name>A0A3G8YKH8_9DEIO</name>
<feature type="transmembrane region" description="Helical" evidence="1">
    <location>
        <begin position="118"/>
        <end position="137"/>
    </location>
</feature>
<dbReference type="Proteomes" id="UP000276417">
    <property type="component" value="Chromosome 1"/>
</dbReference>